<accession>A0AA38M9S3</accession>
<evidence type="ECO:0000313" key="2">
    <source>
        <dbReference type="EMBL" id="KAJ3647902.1"/>
    </source>
</evidence>
<sequence length="125" mass="14891">MAWQKVSEQTIANCFRHAEFLQCNEKFEPEDELLLAEWLKKHESNSDDEFDIDFREYVHFDDILVKSEILDDDIVESVQCNIQTENKTEDEEENEEEEKEETIPKPSHRRSSFSSGAKHSTRYFK</sequence>
<reference evidence="2" key="1">
    <citation type="journal article" date="2023" name="G3 (Bethesda)">
        <title>Whole genome assemblies of Zophobas morio and Tenebrio molitor.</title>
        <authorList>
            <person name="Kaur S."/>
            <person name="Stinson S.A."/>
            <person name="diCenzo G.C."/>
        </authorList>
    </citation>
    <scope>NUCLEOTIDE SEQUENCE</scope>
    <source>
        <strain evidence="2">QUZm001</strain>
    </source>
</reference>
<protein>
    <submittedName>
        <fullName evidence="2">Uncharacterized protein</fullName>
    </submittedName>
</protein>
<dbReference type="Proteomes" id="UP001168821">
    <property type="component" value="Unassembled WGS sequence"/>
</dbReference>
<feature type="compositionally biased region" description="Acidic residues" evidence="1">
    <location>
        <begin position="88"/>
        <end position="100"/>
    </location>
</feature>
<name>A0AA38M9S3_9CUCU</name>
<feature type="region of interest" description="Disordered" evidence="1">
    <location>
        <begin position="81"/>
        <end position="125"/>
    </location>
</feature>
<evidence type="ECO:0000256" key="1">
    <source>
        <dbReference type="SAM" id="MobiDB-lite"/>
    </source>
</evidence>
<proteinExistence type="predicted"/>
<gene>
    <name evidence="2" type="ORF">Zmor_019751</name>
</gene>
<evidence type="ECO:0000313" key="3">
    <source>
        <dbReference type="Proteomes" id="UP001168821"/>
    </source>
</evidence>
<dbReference type="AlphaFoldDB" id="A0AA38M9S3"/>
<organism evidence="2 3">
    <name type="scientific">Zophobas morio</name>
    <dbReference type="NCBI Taxonomy" id="2755281"/>
    <lineage>
        <taxon>Eukaryota</taxon>
        <taxon>Metazoa</taxon>
        <taxon>Ecdysozoa</taxon>
        <taxon>Arthropoda</taxon>
        <taxon>Hexapoda</taxon>
        <taxon>Insecta</taxon>
        <taxon>Pterygota</taxon>
        <taxon>Neoptera</taxon>
        <taxon>Endopterygota</taxon>
        <taxon>Coleoptera</taxon>
        <taxon>Polyphaga</taxon>
        <taxon>Cucujiformia</taxon>
        <taxon>Tenebrionidae</taxon>
        <taxon>Zophobas</taxon>
    </lineage>
</organism>
<comment type="caution">
    <text evidence="2">The sequence shown here is derived from an EMBL/GenBank/DDBJ whole genome shotgun (WGS) entry which is preliminary data.</text>
</comment>
<keyword evidence="3" id="KW-1185">Reference proteome</keyword>
<dbReference type="EMBL" id="JALNTZ010000006">
    <property type="protein sequence ID" value="KAJ3647902.1"/>
    <property type="molecule type" value="Genomic_DNA"/>
</dbReference>